<feature type="region of interest" description="Disordered" evidence="14">
    <location>
        <begin position="241"/>
        <end position="291"/>
    </location>
</feature>
<protein>
    <recommendedName>
        <fullName evidence="3">La-related protein 7</fullName>
    </recommendedName>
    <alternativeName>
        <fullName evidence="12">La ribonucleoprotein domain family member 7</fullName>
    </alternativeName>
</protein>
<evidence type="ECO:0000256" key="3">
    <source>
        <dbReference type="ARBA" id="ARBA00015867"/>
    </source>
</evidence>
<feature type="region of interest" description="Disordered" evidence="14">
    <location>
        <begin position="431"/>
        <end position="466"/>
    </location>
</feature>
<dbReference type="GO" id="GO:1990904">
    <property type="term" value="C:ribonucleoprotein complex"/>
    <property type="evidence" value="ECO:0007669"/>
    <property type="project" value="UniProtKB-UniRule"/>
</dbReference>
<evidence type="ECO:0000259" key="17">
    <source>
        <dbReference type="PROSITE" id="PS51939"/>
    </source>
</evidence>
<dbReference type="GO" id="GO:0030154">
    <property type="term" value="P:cell differentiation"/>
    <property type="evidence" value="ECO:0007669"/>
    <property type="project" value="UniProtKB-KW"/>
</dbReference>
<dbReference type="CDD" id="cd07323">
    <property type="entry name" value="LAM"/>
    <property type="match status" value="1"/>
</dbReference>
<dbReference type="Gene3D" id="3.30.70.330">
    <property type="match status" value="2"/>
</dbReference>
<evidence type="ECO:0000256" key="10">
    <source>
        <dbReference type="ARBA" id="ARBA00023187"/>
    </source>
</evidence>
<dbReference type="InterPro" id="IPR006630">
    <property type="entry name" value="La_HTH"/>
</dbReference>
<dbReference type="InterPro" id="IPR036388">
    <property type="entry name" value="WH-like_DNA-bd_sf"/>
</dbReference>
<dbReference type="InterPro" id="IPR034887">
    <property type="entry name" value="LARP7_RRM1"/>
</dbReference>
<evidence type="ECO:0000256" key="6">
    <source>
        <dbReference type="ARBA" id="ARBA00022871"/>
    </source>
</evidence>
<dbReference type="GO" id="GO:0003723">
    <property type="term" value="F:RNA binding"/>
    <property type="evidence" value="ECO:0007669"/>
    <property type="project" value="UniProtKB-UniRule"/>
</dbReference>
<keyword evidence="9" id="KW-0804">Transcription</keyword>
<dbReference type="CDD" id="cd12290">
    <property type="entry name" value="RRM1_LARP7"/>
    <property type="match status" value="1"/>
</dbReference>
<dbReference type="Pfam" id="PF05383">
    <property type="entry name" value="La"/>
    <property type="match status" value="1"/>
</dbReference>
<dbReference type="KEGG" id="hmg:100199382"/>
<dbReference type="GO" id="GO:0006397">
    <property type="term" value="P:mRNA processing"/>
    <property type="evidence" value="ECO:0007669"/>
    <property type="project" value="UniProtKB-KW"/>
</dbReference>
<comment type="subcellular location">
    <subcellularLocation>
        <location evidence="1">Nucleus</location>
        <location evidence="1">Nucleoplasm</location>
    </subcellularLocation>
</comment>
<dbReference type="SMART" id="SM00715">
    <property type="entry name" value="LA"/>
    <property type="match status" value="1"/>
</dbReference>
<dbReference type="OrthoDB" id="439993at2759"/>
<dbReference type="InterPro" id="IPR014886">
    <property type="entry name" value="La_xRRM"/>
</dbReference>
<gene>
    <name evidence="18" type="primary">LARP7</name>
</gene>
<feature type="compositionally biased region" description="Basic and acidic residues" evidence="14">
    <location>
        <begin position="243"/>
        <end position="266"/>
    </location>
</feature>
<dbReference type="PRINTS" id="PR00302">
    <property type="entry name" value="LUPUSLA"/>
</dbReference>
<keyword evidence="11" id="KW-0539">Nucleus</keyword>
<evidence type="ECO:0000256" key="1">
    <source>
        <dbReference type="ARBA" id="ARBA00004642"/>
    </source>
</evidence>
<dbReference type="SUPFAM" id="SSF46785">
    <property type="entry name" value="Winged helix' DNA-binding domain"/>
    <property type="match status" value="1"/>
</dbReference>
<feature type="region of interest" description="Disordered" evidence="14">
    <location>
        <begin position="178"/>
        <end position="219"/>
    </location>
</feature>
<accession>T2MC92</accession>
<dbReference type="SMART" id="SM00360">
    <property type="entry name" value="RRM"/>
    <property type="match status" value="1"/>
</dbReference>
<evidence type="ECO:0000256" key="7">
    <source>
        <dbReference type="ARBA" id="ARBA00022884"/>
    </source>
</evidence>
<feature type="compositionally biased region" description="Basic and acidic residues" evidence="14">
    <location>
        <begin position="178"/>
        <end position="189"/>
    </location>
</feature>
<dbReference type="GO" id="GO:0008380">
    <property type="term" value="P:RNA splicing"/>
    <property type="evidence" value="ECO:0007669"/>
    <property type="project" value="UniProtKB-KW"/>
</dbReference>
<keyword evidence="10" id="KW-0508">mRNA splicing</keyword>
<feature type="compositionally biased region" description="Basic and acidic residues" evidence="14">
    <location>
        <begin position="398"/>
        <end position="409"/>
    </location>
</feature>
<feature type="region of interest" description="Disordered" evidence="14">
    <location>
        <begin position="348"/>
        <end position="419"/>
    </location>
</feature>
<dbReference type="Pfam" id="PF00076">
    <property type="entry name" value="RRM_1"/>
    <property type="match status" value="1"/>
</dbReference>
<evidence type="ECO:0000259" key="15">
    <source>
        <dbReference type="PROSITE" id="PS50102"/>
    </source>
</evidence>
<dbReference type="GO" id="GO:0007283">
    <property type="term" value="P:spermatogenesis"/>
    <property type="evidence" value="ECO:0007669"/>
    <property type="project" value="UniProtKB-KW"/>
</dbReference>
<dbReference type="PROSITE" id="PS50102">
    <property type="entry name" value="RRM"/>
    <property type="match status" value="1"/>
</dbReference>
<feature type="domain" description="HTH La-type RNA-binding" evidence="16">
    <location>
        <begin position="11"/>
        <end position="101"/>
    </location>
</feature>
<keyword evidence="6" id="KW-0744">Spermatogenesis</keyword>
<evidence type="ECO:0000256" key="14">
    <source>
        <dbReference type="SAM" id="MobiDB-lite"/>
    </source>
</evidence>
<evidence type="ECO:0000256" key="2">
    <source>
        <dbReference type="ARBA" id="ARBA00008680"/>
    </source>
</evidence>
<evidence type="ECO:0000313" key="18">
    <source>
        <dbReference type="EMBL" id="CDG69769.1"/>
    </source>
</evidence>
<dbReference type="SUPFAM" id="SSF54928">
    <property type="entry name" value="RNA-binding domain, RBD"/>
    <property type="match status" value="1"/>
</dbReference>
<feature type="domain" description="RRM" evidence="15">
    <location>
        <begin position="106"/>
        <end position="181"/>
    </location>
</feature>
<dbReference type="EMBL" id="HAAD01003537">
    <property type="protein sequence ID" value="CDG69769.1"/>
    <property type="molecule type" value="mRNA"/>
</dbReference>
<name>T2MC92_HYDVU</name>
<proteinExistence type="evidence at transcript level"/>
<dbReference type="InterPro" id="IPR036390">
    <property type="entry name" value="WH_DNA-bd_sf"/>
</dbReference>
<dbReference type="InterPro" id="IPR002344">
    <property type="entry name" value="Lupus_La"/>
</dbReference>
<comment type="similarity">
    <text evidence="2">Belongs to the LARP7 family.</text>
</comment>
<evidence type="ECO:0000256" key="9">
    <source>
        <dbReference type="ARBA" id="ARBA00023163"/>
    </source>
</evidence>
<reference evidence="18" key="1">
    <citation type="journal article" date="2013" name="Genome Biol. Evol.">
        <title>Punctuated emergences of genetic and phenotypic innovations in eumetazoan, bilaterian, euteleostome, and hominidae ancestors.</title>
        <authorList>
            <person name="Wenger Y."/>
            <person name="Galliot B."/>
        </authorList>
    </citation>
    <scope>NUCLEOTIDE SEQUENCE</scope>
    <source>
        <tissue evidence="18">Whole animals</tissue>
    </source>
</reference>
<evidence type="ECO:0000256" key="13">
    <source>
        <dbReference type="PROSITE-ProRule" id="PRU00332"/>
    </source>
</evidence>
<dbReference type="PROSITE" id="PS51939">
    <property type="entry name" value="XRRM"/>
    <property type="match status" value="1"/>
</dbReference>
<evidence type="ECO:0000259" key="16">
    <source>
        <dbReference type="PROSITE" id="PS50961"/>
    </source>
</evidence>
<dbReference type="GO" id="GO:0005654">
    <property type="term" value="C:nucleoplasm"/>
    <property type="evidence" value="ECO:0007669"/>
    <property type="project" value="UniProtKB-SubCell"/>
</dbReference>
<sequence length="714" mass="83434">MPEQDTVGKQRKRLKSLLKQTRNQLEFYFSDANLRHDRFLRKEITDNDGYVDLKTMLKFNKLKTLTSDLSVLVKAVEISDSLQLNNDKTKLKRKLPLPVIENVDQKTVYVEQFPNDIDHDWLKEIFSKCGTVEYISLPRHKHNNKVKGFAFIEFSTQQEAEKACQMLNKADKKMKWNKKIENENDEKAKKNIKRKISDKKVEDSKSSGNRKKNSVSECSDYKTDEECKENIISINKNKSNSIKNDRKRYSESEKYDILNENQENKVKERRKKAASDDEQNENIVKAKKKKLALDDEKEKDIIKAKKIKVASDDEKEKDIIKAKKIKAASDDEKEKDIIKAKKIKVASDDEKEKDKIKIKKKKLASDDEKEVKAKKSKIASDDSVEKYRKNNVSSTDYKSIKKEKAKINENDNDISDTEKKYKVLSDEAKTFEVETSNENSIHNSKKTKDSKSNRKNKSNSSEVLCSRDLQVNKEHDSVQEYETQVSIKDDENIKAKKHRKHKRKEKDVNSKPLPLYVISKTKWLSLKHEYKALQKQNCSQIKKNLKLLASEKVRQVELMERIRETIEAKRSAELTNELVQENKESAQKSCEEIKKPKIEVVLGTVLMMKTDSKTLTRKEIKDSLLDHGVAYVDYIDGSLQGYIRFKTKEHVDKIMKNKQLEKFSLSRLEECAEKAYFIKAEEDKIKNYQQNERKKNKKKERGYDRLTKRIDACS</sequence>
<evidence type="ECO:0000256" key="5">
    <source>
        <dbReference type="ARBA" id="ARBA00022782"/>
    </source>
</evidence>
<dbReference type="InterPro" id="IPR000504">
    <property type="entry name" value="RRM_dom"/>
</dbReference>
<dbReference type="Pfam" id="PF08777">
    <property type="entry name" value="RRM_3"/>
    <property type="match status" value="1"/>
</dbReference>
<dbReference type="PROSITE" id="PS50961">
    <property type="entry name" value="HTH_LA"/>
    <property type="match status" value="1"/>
</dbReference>
<dbReference type="InterPro" id="IPR035979">
    <property type="entry name" value="RBD_domain_sf"/>
</dbReference>
<keyword evidence="4" id="KW-0507">mRNA processing</keyword>
<dbReference type="InterPro" id="IPR012677">
    <property type="entry name" value="Nucleotide-bd_a/b_plait_sf"/>
</dbReference>
<dbReference type="AlphaFoldDB" id="T2MC92"/>
<feature type="compositionally biased region" description="Basic and acidic residues" evidence="14">
    <location>
        <begin position="363"/>
        <end position="388"/>
    </location>
</feature>
<keyword evidence="7 13" id="KW-0694">RNA-binding</keyword>
<dbReference type="PANTHER" id="PTHR22792:SF62">
    <property type="entry name" value="LA-RELATED PROTEIN 7"/>
    <property type="match status" value="1"/>
</dbReference>
<keyword evidence="5" id="KW-0221">Differentiation</keyword>
<evidence type="ECO:0000256" key="8">
    <source>
        <dbReference type="ARBA" id="ARBA00023015"/>
    </source>
</evidence>
<feature type="compositionally biased region" description="Polar residues" evidence="14">
    <location>
        <begin position="433"/>
        <end position="442"/>
    </location>
</feature>
<dbReference type="Gene3D" id="1.10.10.10">
    <property type="entry name" value="Winged helix-like DNA-binding domain superfamily/Winged helix DNA-binding domain"/>
    <property type="match status" value="1"/>
</dbReference>
<keyword evidence="8" id="KW-0805">Transcription regulation</keyword>
<dbReference type="PANTHER" id="PTHR22792">
    <property type="entry name" value="LUPUS LA PROTEIN-RELATED"/>
    <property type="match status" value="1"/>
</dbReference>
<dbReference type="OMA" id="WCSLRNK"/>
<evidence type="ECO:0000256" key="4">
    <source>
        <dbReference type="ARBA" id="ARBA00022664"/>
    </source>
</evidence>
<organism evidence="18">
    <name type="scientific">Hydra vulgaris</name>
    <name type="common">Hydra</name>
    <name type="synonym">Hydra attenuata</name>
    <dbReference type="NCBI Taxonomy" id="6087"/>
    <lineage>
        <taxon>Eukaryota</taxon>
        <taxon>Metazoa</taxon>
        <taxon>Cnidaria</taxon>
        <taxon>Hydrozoa</taxon>
        <taxon>Hydroidolina</taxon>
        <taxon>Anthoathecata</taxon>
        <taxon>Aplanulata</taxon>
        <taxon>Hydridae</taxon>
        <taxon>Hydra</taxon>
    </lineage>
</organism>
<evidence type="ECO:0000256" key="12">
    <source>
        <dbReference type="ARBA" id="ARBA00029640"/>
    </source>
</evidence>
<evidence type="ECO:0000256" key="11">
    <source>
        <dbReference type="ARBA" id="ARBA00023242"/>
    </source>
</evidence>
<feature type="domain" description="XRRM" evidence="17">
    <location>
        <begin position="599"/>
        <end position="712"/>
    </location>
</feature>
<dbReference type="InterPro" id="IPR045180">
    <property type="entry name" value="La_dom_prot"/>
</dbReference>